<comment type="caution">
    <text evidence="3">The sequence shown here is derived from an EMBL/GenBank/DDBJ whole genome shotgun (WGS) entry which is preliminary data.</text>
</comment>
<dbReference type="SUPFAM" id="SSF46955">
    <property type="entry name" value="Putative DNA-binding domain"/>
    <property type="match status" value="2"/>
</dbReference>
<feature type="domain" description="HTH merR-type" evidence="2">
    <location>
        <begin position="136"/>
        <end position="203"/>
    </location>
</feature>
<keyword evidence="1" id="KW-0238">DNA-binding</keyword>
<dbReference type="GO" id="GO:0003700">
    <property type="term" value="F:DNA-binding transcription factor activity"/>
    <property type="evidence" value="ECO:0007669"/>
    <property type="project" value="InterPro"/>
</dbReference>
<dbReference type="Proteomes" id="UP000824037">
    <property type="component" value="Unassembled WGS sequence"/>
</dbReference>
<dbReference type="PANTHER" id="PTHR30204:SF93">
    <property type="entry name" value="HTH MERR-TYPE DOMAIN-CONTAINING PROTEIN"/>
    <property type="match status" value="1"/>
</dbReference>
<accession>A0A9D2J4E8</accession>
<evidence type="ECO:0000256" key="1">
    <source>
        <dbReference type="ARBA" id="ARBA00023125"/>
    </source>
</evidence>
<evidence type="ECO:0000259" key="2">
    <source>
        <dbReference type="PROSITE" id="PS50937"/>
    </source>
</evidence>
<dbReference type="EMBL" id="DXBY01000211">
    <property type="protein sequence ID" value="HIZ36575.1"/>
    <property type="molecule type" value="Genomic_DNA"/>
</dbReference>
<name>A0A9D2J4E8_9MICO</name>
<dbReference type="Gene3D" id="1.10.1660.10">
    <property type="match status" value="2"/>
</dbReference>
<dbReference type="AlphaFoldDB" id="A0A9D2J4E8"/>
<dbReference type="InterPro" id="IPR009061">
    <property type="entry name" value="DNA-bd_dom_put_sf"/>
</dbReference>
<proteinExistence type="predicted"/>
<reference evidence="3" key="1">
    <citation type="journal article" date="2021" name="PeerJ">
        <title>Extensive microbial diversity within the chicken gut microbiome revealed by metagenomics and culture.</title>
        <authorList>
            <person name="Gilroy R."/>
            <person name="Ravi A."/>
            <person name="Getino M."/>
            <person name="Pursley I."/>
            <person name="Horton D.L."/>
            <person name="Alikhan N.F."/>
            <person name="Baker D."/>
            <person name="Gharbi K."/>
            <person name="Hall N."/>
            <person name="Watson M."/>
            <person name="Adriaenssens E.M."/>
            <person name="Foster-Nyarko E."/>
            <person name="Jarju S."/>
            <person name="Secka A."/>
            <person name="Antonio M."/>
            <person name="Oren A."/>
            <person name="Chaudhuri R.R."/>
            <person name="La Ragione R."/>
            <person name="Hildebrand F."/>
            <person name="Pallen M.J."/>
        </authorList>
    </citation>
    <scope>NUCLEOTIDE SEQUENCE</scope>
    <source>
        <strain evidence="3">ChiGjej4B4-7305</strain>
    </source>
</reference>
<organism evidence="3 4">
    <name type="scientific">Candidatus Ruania gallistercoris</name>
    <dbReference type="NCBI Taxonomy" id="2838746"/>
    <lineage>
        <taxon>Bacteria</taxon>
        <taxon>Bacillati</taxon>
        <taxon>Actinomycetota</taxon>
        <taxon>Actinomycetes</taxon>
        <taxon>Micrococcales</taxon>
        <taxon>Ruaniaceae</taxon>
        <taxon>Ruania</taxon>
    </lineage>
</organism>
<reference evidence="3" key="2">
    <citation type="submission" date="2021-04" db="EMBL/GenBank/DDBJ databases">
        <authorList>
            <person name="Gilroy R."/>
        </authorList>
    </citation>
    <scope>NUCLEOTIDE SEQUENCE</scope>
    <source>
        <strain evidence="3">ChiGjej4B4-7305</strain>
    </source>
</reference>
<gene>
    <name evidence="3" type="ORF">H9815_12420</name>
</gene>
<sequence length="246" mass="26768">MEGWVAQERPKGPVTLNAYLSTGQLAELLACSAQHLRDLERDGVIPPSTRSGNGYRWFHTGHLHAAKAYQALSTALGPVAAKRLMRELQADPTAIPARLDEVHAALHAERAALRRAVAAAGAISAEVIGVPHADDAMTIGQLAAALDLRTSTLRHWESEGLLAPDRHGSARSYSPAEVQQARIVDQLRRAGYRIPELRSILAELRGTGRNADVRVLLDRRGQALDDRSRALLRAGTHLLQLAQHEQ</sequence>
<evidence type="ECO:0000313" key="3">
    <source>
        <dbReference type="EMBL" id="HIZ36575.1"/>
    </source>
</evidence>
<evidence type="ECO:0000313" key="4">
    <source>
        <dbReference type="Proteomes" id="UP000824037"/>
    </source>
</evidence>
<dbReference type="PROSITE" id="PS50937">
    <property type="entry name" value="HTH_MERR_2"/>
    <property type="match status" value="2"/>
</dbReference>
<dbReference type="Pfam" id="PF00376">
    <property type="entry name" value="MerR"/>
    <property type="match status" value="1"/>
</dbReference>
<feature type="domain" description="HTH merR-type" evidence="2">
    <location>
        <begin position="19"/>
        <end position="56"/>
    </location>
</feature>
<dbReference type="InterPro" id="IPR000551">
    <property type="entry name" value="MerR-type_HTH_dom"/>
</dbReference>
<dbReference type="GO" id="GO:0003677">
    <property type="term" value="F:DNA binding"/>
    <property type="evidence" value="ECO:0007669"/>
    <property type="project" value="UniProtKB-KW"/>
</dbReference>
<dbReference type="SMART" id="SM00422">
    <property type="entry name" value="HTH_MERR"/>
    <property type="match status" value="2"/>
</dbReference>
<dbReference type="PANTHER" id="PTHR30204">
    <property type="entry name" value="REDOX-CYCLING DRUG-SENSING TRANSCRIPTIONAL ACTIVATOR SOXR"/>
    <property type="match status" value="1"/>
</dbReference>
<protein>
    <submittedName>
        <fullName evidence="3">MerR family transcriptional regulator</fullName>
    </submittedName>
</protein>
<dbReference type="InterPro" id="IPR047057">
    <property type="entry name" value="MerR_fam"/>
</dbReference>
<dbReference type="Pfam" id="PF13411">
    <property type="entry name" value="MerR_1"/>
    <property type="match status" value="1"/>
</dbReference>